<evidence type="ECO:0008006" key="2">
    <source>
        <dbReference type="Google" id="ProtNLM"/>
    </source>
</evidence>
<dbReference type="InterPro" id="IPR010982">
    <property type="entry name" value="Lambda_DNA-bd_dom_sf"/>
</dbReference>
<proteinExistence type="predicted"/>
<name>A0A6M3JRW9_9ZZZZ</name>
<organism evidence="1">
    <name type="scientific">viral metagenome</name>
    <dbReference type="NCBI Taxonomy" id="1070528"/>
    <lineage>
        <taxon>unclassified sequences</taxon>
        <taxon>metagenomes</taxon>
        <taxon>organismal metagenomes</taxon>
    </lineage>
</organism>
<gene>
    <name evidence="1" type="ORF">MM415A02653_0009</name>
</gene>
<protein>
    <recommendedName>
        <fullName evidence="2">HTH cro/C1-type domain-containing protein</fullName>
    </recommendedName>
</protein>
<dbReference type="SUPFAM" id="SSF47413">
    <property type="entry name" value="lambda repressor-like DNA-binding domains"/>
    <property type="match status" value="1"/>
</dbReference>
<dbReference type="AlphaFoldDB" id="A0A6M3JRW9"/>
<dbReference type="GO" id="GO:0003677">
    <property type="term" value="F:DNA binding"/>
    <property type="evidence" value="ECO:0007669"/>
    <property type="project" value="InterPro"/>
</dbReference>
<evidence type="ECO:0000313" key="1">
    <source>
        <dbReference type="EMBL" id="QJA72670.1"/>
    </source>
</evidence>
<sequence length="70" mass="8044">MKKKPTKQIRKLLRLKIVEHFDNQGRFALAAEIDEAIVSKLINCYRDPTADQSKLFSKLLNTPADILFAK</sequence>
<reference evidence="1" key="1">
    <citation type="submission" date="2020-03" db="EMBL/GenBank/DDBJ databases">
        <title>The deep terrestrial virosphere.</title>
        <authorList>
            <person name="Holmfeldt K."/>
            <person name="Nilsson E."/>
            <person name="Simone D."/>
            <person name="Lopez-Fernandez M."/>
            <person name="Wu X."/>
            <person name="de Brujin I."/>
            <person name="Lundin D."/>
            <person name="Andersson A."/>
            <person name="Bertilsson S."/>
            <person name="Dopson M."/>
        </authorList>
    </citation>
    <scope>NUCLEOTIDE SEQUENCE</scope>
    <source>
        <strain evidence="1">MM415A02653</strain>
    </source>
</reference>
<dbReference type="EMBL" id="MT141969">
    <property type="protein sequence ID" value="QJA72670.1"/>
    <property type="molecule type" value="Genomic_DNA"/>
</dbReference>
<accession>A0A6M3JRW9</accession>